<dbReference type="Proteomes" id="UP000717996">
    <property type="component" value="Unassembled WGS sequence"/>
</dbReference>
<comment type="caution">
    <text evidence="1">The sequence shown here is derived from an EMBL/GenBank/DDBJ whole genome shotgun (WGS) entry which is preliminary data.</text>
</comment>
<name>A0A9P6XRL8_RHIOR</name>
<gene>
    <name evidence="1" type="ORF">G6F51_013735</name>
</gene>
<dbReference type="AlphaFoldDB" id="A0A9P6XRL8"/>
<protein>
    <submittedName>
        <fullName evidence="1">Uncharacterized protein</fullName>
    </submittedName>
</protein>
<sequence>MLPRKLPAYPSEALLSRWSLWWPVVCQVLLEIEQICLPEGTFTGSSIDTSGSLFLDKIRPLQPSTAVDRLFFDSVQD</sequence>
<evidence type="ECO:0000313" key="2">
    <source>
        <dbReference type="Proteomes" id="UP000717996"/>
    </source>
</evidence>
<accession>A0A9P6XRL8</accession>
<evidence type="ECO:0000313" key="1">
    <source>
        <dbReference type="EMBL" id="KAG1530769.1"/>
    </source>
</evidence>
<dbReference type="EMBL" id="JAANIT010006264">
    <property type="protein sequence ID" value="KAG1530769.1"/>
    <property type="molecule type" value="Genomic_DNA"/>
</dbReference>
<proteinExistence type="predicted"/>
<organism evidence="1 2">
    <name type="scientific">Rhizopus oryzae</name>
    <name type="common">Mucormycosis agent</name>
    <name type="synonym">Rhizopus arrhizus var. delemar</name>
    <dbReference type="NCBI Taxonomy" id="64495"/>
    <lineage>
        <taxon>Eukaryota</taxon>
        <taxon>Fungi</taxon>
        <taxon>Fungi incertae sedis</taxon>
        <taxon>Mucoromycota</taxon>
        <taxon>Mucoromycotina</taxon>
        <taxon>Mucoromycetes</taxon>
        <taxon>Mucorales</taxon>
        <taxon>Mucorineae</taxon>
        <taxon>Rhizopodaceae</taxon>
        <taxon>Rhizopus</taxon>
    </lineage>
</organism>
<reference evidence="1" key="1">
    <citation type="journal article" date="2020" name="Microb. Genom.">
        <title>Genetic diversity of clinical and environmental Mucorales isolates obtained from an investigation of mucormycosis cases among solid organ transplant recipients.</title>
        <authorList>
            <person name="Nguyen M.H."/>
            <person name="Kaul D."/>
            <person name="Muto C."/>
            <person name="Cheng S.J."/>
            <person name="Richter R.A."/>
            <person name="Bruno V.M."/>
            <person name="Liu G."/>
            <person name="Beyhan S."/>
            <person name="Sundermann A.J."/>
            <person name="Mounaud S."/>
            <person name="Pasculle A.W."/>
            <person name="Nierman W.C."/>
            <person name="Driscoll E."/>
            <person name="Cumbie R."/>
            <person name="Clancy C.J."/>
            <person name="Dupont C.L."/>
        </authorList>
    </citation>
    <scope>NUCLEOTIDE SEQUENCE</scope>
    <source>
        <strain evidence="1">GL16</strain>
    </source>
</reference>